<feature type="chain" id="PRO_5040414619" evidence="2">
    <location>
        <begin position="18"/>
        <end position="406"/>
    </location>
</feature>
<gene>
    <name evidence="3" type="ORF">K431DRAFT_221934</name>
</gene>
<dbReference type="EMBL" id="MU003782">
    <property type="protein sequence ID" value="KAF2722470.1"/>
    <property type="molecule type" value="Genomic_DNA"/>
</dbReference>
<feature type="region of interest" description="Disordered" evidence="1">
    <location>
        <begin position="66"/>
        <end position="102"/>
    </location>
</feature>
<dbReference type="Proteomes" id="UP000799441">
    <property type="component" value="Unassembled WGS sequence"/>
</dbReference>
<evidence type="ECO:0000256" key="1">
    <source>
        <dbReference type="SAM" id="MobiDB-lite"/>
    </source>
</evidence>
<reference evidence="3" key="1">
    <citation type="journal article" date="2020" name="Stud. Mycol.">
        <title>101 Dothideomycetes genomes: a test case for predicting lifestyles and emergence of pathogens.</title>
        <authorList>
            <person name="Haridas S."/>
            <person name="Albert R."/>
            <person name="Binder M."/>
            <person name="Bloem J."/>
            <person name="Labutti K."/>
            <person name="Salamov A."/>
            <person name="Andreopoulos B."/>
            <person name="Baker S."/>
            <person name="Barry K."/>
            <person name="Bills G."/>
            <person name="Bluhm B."/>
            <person name="Cannon C."/>
            <person name="Castanera R."/>
            <person name="Culley D."/>
            <person name="Daum C."/>
            <person name="Ezra D."/>
            <person name="Gonzalez J."/>
            <person name="Henrissat B."/>
            <person name="Kuo A."/>
            <person name="Liang C."/>
            <person name="Lipzen A."/>
            <person name="Lutzoni F."/>
            <person name="Magnuson J."/>
            <person name="Mondo S."/>
            <person name="Nolan M."/>
            <person name="Ohm R."/>
            <person name="Pangilinan J."/>
            <person name="Park H.-J."/>
            <person name="Ramirez L."/>
            <person name="Alfaro M."/>
            <person name="Sun H."/>
            <person name="Tritt A."/>
            <person name="Yoshinaga Y."/>
            <person name="Zwiers L.-H."/>
            <person name="Turgeon B."/>
            <person name="Goodwin S."/>
            <person name="Spatafora J."/>
            <person name="Crous P."/>
            <person name="Grigoriev I."/>
        </authorList>
    </citation>
    <scope>NUCLEOTIDE SEQUENCE</scope>
    <source>
        <strain evidence="3">CBS 116435</strain>
    </source>
</reference>
<accession>A0A9P4QAM1</accession>
<dbReference type="PANTHER" id="PTHR36578:SF1">
    <property type="entry name" value="APPLE DOMAIN-CONTAINING PROTEIN"/>
    <property type="match status" value="1"/>
</dbReference>
<keyword evidence="2" id="KW-0732">Signal</keyword>
<evidence type="ECO:0000256" key="2">
    <source>
        <dbReference type="SAM" id="SignalP"/>
    </source>
</evidence>
<proteinExistence type="predicted"/>
<dbReference type="AlphaFoldDB" id="A0A9P4QAM1"/>
<sequence length="406" mass="43589">MRSATISIAALAALCYAQDGTTEAAVVATPDALPLSDLRDVDIPTYTAPEGLWSYDVPYTPSTAIASASASQSQDPLSTFPAQTDAPINSAGEDDSDAPAKRAIPFGQPLERRKACDPQPTVPNYYSVNVDSYSAFKADPTISSVASSATNPSGYFSNFKNLPGASNAYAYLGYTLVKSGQYDVDFCASKCNAKSGCLAFNIWFERDPVVDPGTGCTNPDAFANVKCSFWGSGLDSKTANNYGQWRSQFQVGVAGSNGYTSYKLGGPVDDYTNPPQYFNTSVMNSPLRDCAGTWTYMGYKLFQSGPYDARLCAAACDAQTDYDKKHPPSDGSTVPLCGAFGSYVLTLTNSTGSYVQGQMCTLYTSNWDKQYAVNTVSYDDSIGAKYTYTYSYFYSKPENQPTCSSS</sequence>
<feature type="signal peptide" evidence="2">
    <location>
        <begin position="1"/>
        <end position="17"/>
    </location>
</feature>
<comment type="caution">
    <text evidence="3">The sequence shown here is derived from an EMBL/GenBank/DDBJ whole genome shotgun (WGS) entry which is preliminary data.</text>
</comment>
<organism evidence="3 4">
    <name type="scientific">Polychaeton citri CBS 116435</name>
    <dbReference type="NCBI Taxonomy" id="1314669"/>
    <lineage>
        <taxon>Eukaryota</taxon>
        <taxon>Fungi</taxon>
        <taxon>Dikarya</taxon>
        <taxon>Ascomycota</taxon>
        <taxon>Pezizomycotina</taxon>
        <taxon>Dothideomycetes</taxon>
        <taxon>Dothideomycetidae</taxon>
        <taxon>Capnodiales</taxon>
        <taxon>Capnodiaceae</taxon>
        <taxon>Polychaeton</taxon>
    </lineage>
</organism>
<evidence type="ECO:0000313" key="4">
    <source>
        <dbReference type="Proteomes" id="UP000799441"/>
    </source>
</evidence>
<keyword evidence="4" id="KW-1185">Reference proteome</keyword>
<name>A0A9P4QAM1_9PEZI</name>
<dbReference type="OrthoDB" id="271448at2759"/>
<protein>
    <submittedName>
        <fullName evidence="3">Uncharacterized protein</fullName>
    </submittedName>
</protein>
<evidence type="ECO:0000313" key="3">
    <source>
        <dbReference type="EMBL" id="KAF2722470.1"/>
    </source>
</evidence>
<dbReference type="PANTHER" id="PTHR36578">
    <property type="entry name" value="CHROMOSOME 15, WHOLE GENOME SHOTGUN SEQUENCE"/>
    <property type="match status" value="1"/>
</dbReference>